<reference evidence="9 10" key="1">
    <citation type="submission" date="2019-06" db="EMBL/GenBank/DDBJ databases">
        <title>Erythrobacter insulae sp. nov., isolated from a tidal flat.</title>
        <authorList>
            <person name="Yoon J.-H."/>
        </authorList>
    </citation>
    <scope>NUCLEOTIDE SEQUENCE [LARGE SCALE GENOMIC DNA]</scope>
    <source>
        <strain evidence="9 10">JBTF-M21</strain>
    </source>
</reference>
<dbReference type="EMBL" id="VHJK01000001">
    <property type="protein sequence ID" value="TRD11063.1"/>
    <property type="molecule type" value="Genomic_DNA"/>
</dbReference>
<evidence type="ECO:0000256" key="6">
    <source>
        <dbReference type="ARBA" id="ARBA00022927"/>
    </source>
</evidence>
<name>A0A547PA97_9SPHN</name>
<evidence type="ECO:0000313" key="9">
    <source>
        <dbReference type="EMBL" id="TRD11063.1"/>
    </source>
</evidence>
<dbReference type="GO" id="GO:0005829">
    <property type="term" value="C:cytosol"/>
    <property type="evidence" value="ECO:0007669"/>
    <property type="project" value="TreeGrafter"/>
</dbReference>
<dbReference type="RefSeq" id="WP_142787327.1">
    <property type="nucleotide sequence ID" value="NZ_VHJK01000001.1"/>
</dbReference>
<dbReference type="InterPro" id="IPR051472">
    <property type="entry name" value="T3SS_Stator/FliH"/>
</dbReference>
<dbReference type="Proteomes" id="UP000316343">
    <property type="component" value="Unassembled WGS sequence"/>
</dbReference>
<proteinExistence type="inferred from homology"/>
<evidence type="ECO:0000256" key="5">
    <source>
        <dbReference type="ARBA" id="ARBA00022795"/>
    </source>
</evidence>
<evidence type="ECO:0000259" key="8">
    <source>
        <dbReference type="Pfam" id="PF02108"/>
    </source>
</evidence>
<dbReference type="PANTHER" id="PTHR34982">
    <property type="entry name" value="YOP PROTEINS TRANSLOCATION PROTEIN L"/>
    <property type="match status" value="1"/>
</dbReference>
<keyword evidence="4" id="KW-0813">Transport</keyword>
<keyword evidence="5" id="KW-1005">Bacterial flagellum biogenesis</keyword>
<organism evidence="9 10">
    <name type="scientific">Erythrobacter insulae</name>
    <dbReference type="NCBI Taxonomy" id="2584124"/>
    <lineage>
        <taxon>Bacteria</taxon>
        <taxon>Pseudomonadati</taxon>
        <taxon>Pseudomonadota</taxon>
        <taxon>Alphaproteobacteria</taxon>
        <taxon>Sphingomonadales</taxon>
        <taxon>Erythrobacteraceae</taxon>
        <taxon>Erythrobacter/Porphyrobacter group</taxon>
        <taxon>Erythrobacter</taxon>
    </lineage>
</organism>
<evidence type="ECO:0000256" key="3">
    <source>
        <dbReference type="ARBA" id="ARBA00016507"/>
    </source>
</evidence>
<gene>
    <name evidence="9" type="ORF">FGU71_03815</name>
</gene>
<evidence type="ECO:0000313" key="10">
    <source>
        <dbReference type="Proteomes" id="UP000316343"/>
    </source>
</evidence>
<comment type="similarity">
    <text evidence="2">Belongs to the FliH family.</text>
</comment>
<feature type="domain" description="Flagellar assembly protein FliH/Type III secretion system HrpE" evidence="8">
    <location>
        <begin position="101"/>
        <end position="204"/>
    </location>
</feature>
<dbReference type="OrthoDB" id="7506803at2"/>
<evidence type="ECO:0000256" key="1">
    <source>
        <dbReference type="ARBA" id="ARBA00003041"/>
    </source>
</evidence>
<dbReference type="InterPro" id="IPR018035">
    <property type="entry name" value="Flagellar_FliH/T3SS_HrpE"/>
</dbReference>
<evidence type="ECO:0000256" key="7">
    <source>
        <dbReference type="ARBA" id="ARBA00023225"/>
    </source>
</evidence>
<keyword evidence="6" id="KW-0653">Protein transport</keyword>
<accession>A0A547PA97</accession>
<evidence type="ECO:0000256" key="4">
    <source>
        <dbReference type="ARBA" id="ARBA00022448"/>
    </source>
</evidence>
<comment type="caution">
    <text evidence="9">The sequence shown here is derived from an EMBL/GenBank/DDBJ whole genome shotgun (WGS) entry which is preliminary data.</text>
</comment>
<dbReference type="AlphaFoldDB" id="A0A547PA97"/>
<keyword evidence="10" id="KW-1185">Reference proteome</keyword>
<dbReference type="GO" id="GO:0015031">
    <property type="term" value="P:protein transport"/>
    <property type="evidence" value="ECO:0007669"/>
    <property type="project" value="UniProtKB-KW"/>
</dbReference>
<evidence type="ECO:0000256" key="2">
    <source>
        <dbReference type="ARBA" id="ARBA00006602"/>
    </source>
</evidence>
<dbReference type="Pfam" id="PF02108">
    <property type="entry name" value="FliH"/>
    <property type="match status" value="1"/>
</dbReference>
<comment type="function">
    <text evidence="1">Needed for flagellar regrowth and assembly.</text>
</comment>
<dbReference type="PANTHER" id="PTHR34982:SF1">
    <property type="entry name" value="FLAGELLAR ASSEMBLY PROTEIN FLIH"/>
    <property type="match status" value="1"/>
</dbReference>
<protein>
    <recommendedName>
        <fullName evidence="3">Flagellar assembly protein FliH</fullName>
    </recommendedName>
</protein>
<dbReference type="GO" id="GO:0044781">
    <property type="term" value="P:bacterial-type flagellum organization"/>
    <property type="evidence" value="ECO:0007669"/>
    <property type="project" value="UniProtKB-KW"/>
</dbReference>
<keyword evidence="7" id="KW-1006">Bacterial flagellum protein export</keyword>
<sequence length="221" mass="23430">MMANSSDWIGALAEAEPDQASGRGVSDWIRALPRSAEFREGYVFADTAQLAGQVGDCGSDVPGGTEREPAADATARAFADGEAAGRAAMQSELDQVIAHQRDIRLAFRTLDQSAMDALAQELSATVLSLCTQVLSESAIDADALLQRARDAARTLGTAADQCVLHLHPADIDTLGQHAPQTWTIHPDTALERGSLRLEGGDGEVLDGPDQWRRAIAEALRG</sequence>